<dbReference type="EMBL" id="FO203427">
    <property type="protein sequence ID" value="CCH48666.1"/>
    <property type="molecule type" value="Genomic_DNA"/>
</dbReference>
<reference evidence="5 6" key="1">
    <citation type="journal article" date="2013" name="PLoS ONE">
        <title>The first genomic and proteomic characterization of a deep-sea sulfate reducer: insights into the piezophilic lifestyle of Desulfovibrio piezophilus.</title>
        <authorList>
            <person name="Pradel N."/>
            <person name="Ji B."/>
            <person name="Gimenez G."/>
            <person name="Talla E."/>
            <person name="Lenoble P."/>
            <person name="Garel M."/>
            <person name="Tamburini C."/>
            <person name="Fourquet P."/>
            <person name="Lebrun R."/>
            <person name="Bertin P."/>
            <person name="Denis Y."/>
            <person name="Pophillat M."/>
            <person name="Barbe V."/>
            <person name="Ollivier B."/>
            <person name="Dolla A."/>
        </authorList>
    </citation>
    <scope>NUCLEOTIDE SEQUENCE [LARGE SCALE GENOMIC DNA]</scope>
    <source>
        <strain evidence="6">DSM 10523 / SB164P1</strain>
    </source>
</reference>
<dbReference type="OrthoDB" id="5458121at2"/>
<dbReference type="SMART" id="SM00347">
    <property type="entry name" value="HTH_MARR"/>
    <property type="match status" value="1"/>
</dbReference>
<evidence type="ECO:0000313" key="5">
    <source>
        <dbReference type="EMBL" id="CCH48666.1"/>
    </source>
</evidence>
<name>M1WJX9_PSEP2</name>
<dbReference type="InterPro" id="IPR000835">
    <property type="entry name" value="HTH_MarR-typ"/>
</dbReference>
<keyword evidence="2" id="KW-0238">DNA-binding</keyword>
<dbReference type="CDD" id="cd00090">
    <property type="entry name" value="HTH_ARSR"/>
    <property type="match status" value="1"/>
</dbReference>
<reference evidence="6" key="2">
    <citation type="journal article" date="2013" name="Stand. Genomic Sci.">
        <title>Complete genome sequence of Desulfocapsa sulfexigens, a marine deltaproteobacterium specialized in disproportionating inorganic sulfur compounds.</title>
        <authorList>
            <person name="Finster K.W."/>
            <person name="Kjeldsen K.U."/>
            <person name="Kube M."/>
            <person name="Reinhardt R."/>
            <person name="Mussmann M."/>
            <person name="Amann R."/>
            <person name="Schreiber L."/>
        </authorList>
    </citation>
    <scope>NUCLEOTIDE SEQUENCE [LARGE SCALE GENOMIC DNA]</scope>
    <source>
        <strain evidence="6">DSM 10523 / SB164P1</strain>
    </source>
</reference>
<evidence type="ECO:0000313" key="6">
    <source>
        <dbReference type="Proteomes" id="UP000011724"/>
    </source>
</evidence>
<dbReference type="PANTHER" id="PTHR42756:SF1">
    <property type="entry name" value="TRANSCRIPTIONAL REPRESSOR OF EMRAB OPERON"/>
    <property type="match status" value="1"/>
</dbReference>
<evidence type="ECO:0000256" key="3">
    <source>
        <dbReference type="ARBA" id="ARBA00023163"/>
    </source>
</evidence>
<feature type="domain" description="HTH marR-type" evidence="4">
    <location>
        <begin position="30"/>
        <end position="133"/>
    </location>
</feature>
<sequence length="152" mass="17576">MRTIKDMTPEMNLLTKTFMRFTQISKRPMDFGVGINIFPAEIHTVERLCERGPMSITELAESSGVTKGAMSQLVSKLIKKGLAYRETDPDNLSKHQIIPTELGLKAHEGHMRFHMEHDKDFFDYIANLDPEKYAFFKELCHKMDAWMSTYSL</sequence>
<proteinExistence type="predicted"/>
<evidence type="ECO:0000259" key="4">
    <source>
        <dbReference type="SMART" id="SM00347"/>
    </source>
</evidence>
<dbReference type="SUPFAM" id="SSF46785">
    <property type="entry name" value="Winged helix' DNA-binding domain"/>
    <property type="match status" value="1"/>
</dbReference>
<dbReference type="InterPro" id="IPR011991">
    <property type="entry name" value="ArsR-like_HTH"/>
</dbReference>
<evidence type="ECO:0000256" key="2">
    <source>
        <dbReference type="ARBA" id="ARBA00023125"/>
    </source>
</evidence>
<gene>
    <name evidence="5" type="ordered locus">BN4_11431</name>
</gene>
<dbReference type="eggNOG" id="COG1846">
    <property type="taxonomic scope" value="Bacteria"/>
</dbReference>
<dbReference type="InterPro" id="IPR036388">
    <property type="entry name" value="WH-like_DNA-bd_sf"/>
</dbReference>
<evidence type="ECO:0000256" key="1">
    <source>
        <dbReference type="ARBA" id="ARBA00023015"/>
    </source>
</evidence>
<dbReference type="GO" id="GO:0003677">
    <property type="term" value="F:DNA binding"/>
    <property type="evidence" value="ECO:0007669"/>
    <property type="project" value="UniProtKB-KW"/>
</dbReference>
<dbReference type="PATRIC" id="fig|879567.3.peg.1492"/>
<dbReference type="KEGG" id="dpi:BN4_11431"/>
<dbReference type="BioCyc" id="DPIE1322246:BN4_RS07185-MONOMER"/>
<dbReference type="GO" id="GO:0003700">
    <property type="term" value="F:DNA-binding transcription factor activity"/>
    <property type="evidence" value="ECO:0007669"/>
    <property type="project" value="InterPro"/>
</dbReference>
<dbReference type="PANTHER" id="PTHR42756">
    <property type="entry name" value="TRANSCRIPTIONAL REGULATOR, MARR"/>
    <property type="match status" value="1"/>
</dbReference>
<dbReference type="HOGENOM" id="CLU_083287_11_0_7"/>
<organism evidence="5 6">
    <name type="scientific">Pseudodesulfovibrio piezophilus (strain DSM 21447 / JCM 15486 / C1TLV30)</name>
    <name type="common">Desulfovibrio piezophilus</name>
    <dbReference type="NCBI Taxonomy" id="1322246"/>
    <lineage>
        <taxon>Bacteria</taxon>
        <taxon>Pseudomonadati</taxon>
        <taxon>Thermodesulfobacteriota</taxon>
        <taxon>Desulfovibrionia</taxon>
        <taxon>Desulfovibrionales</taxon>
        <taxon>Desulfovibrionaceae</taxon>
    </lineage>
</organism>
<keyword evidence="3" id="KW-0804">Transcription</keyword>
<dbReference type="AlphaFoldDB" id="M1WJX9"/>
<dbReference type="Gene3D" id="1.10.10.10">
    <property type="entry name" value="Winged helix-like DNA-binding domain superfamily/Winged helix DNA-binding domain"/>
    <property type="match status" value="1"/>
</dbReference>
<dbReference type="Proteomes" id="UP000011724">
    <property type="component" value="Chromosome"/>
</dbReference>
<accession>M1WJX9</accession>
<keyword evidence="1" id="KW-0805">Transcription regulation</keyword>
<dbReference type="RefSeq" id="WP_015414712.1">
    <property type="nucleotide sequence ID" value="NC_020409.1"/>
</dbReference>
<dbReference type="Pfam" id="PF01047">
    <property type="entry name" value="MarR"/>
    <property type="match status" value="1"/>
</dbReference>
<dbReference type="STRING" id="1322246.BN4_11431"/>
<dbReference type="InterPro" id="IPR036390">
    <property type="entry name" value="WH_DNA-bd_sf"/>
</dbReference>
<protein>
    <submittedName>
        <fullName evidence="5">Transcriptional regulator, MarR family</fullName>
    </submittedName>
</protein>
<keyword evidence="6" id="KW-1185">Reference proteome</keyword>